<feature type="domain" description="D-isomer specific 2-hydroxyacid dehydrogenase NAD-binding" evidence="6">
    <location>
        <begin position="123"/>
        <end position="299"/>
    </location>
</feature>
<dbReference type="Proteomes" id="UP001203297">
    <property type="component" value="Unassembled WGS sequence"/>
</dbReference>
<evidence type="ECO:0000259" key="6">
    <source>
        <dbReference type="Pfam" id="PF02826"/>
    </source>
</evidence>
<dbReference type="SUPFAM" id="SSF51735">
    <property type="entry name" value="NAD(P)-binding Rossmann-fold domains"/>
    <property type="match status" value="1"/>
</dbReference>
<dbReference type="PANTHER" id="PTHR10996">
    <property type="entry name" value="2-HYDROXYACID DEHYDROGENASE-RELATED"/>
    <property type="match status" value="1"/>
</dbReference>
<dbReference type="SUPFAM" id="SSF52283">
    <property type="entry name" value="Formate/glycerate dehydrogenase catalytic domain-like"/>
    <property type="match status" value="1"/>
</dbReference>
<dbReference type="InterPro" id="IPR050223">
    <property type="entry name" value="D-isomer_2-hydroxyacid_DH"/>
</dbReference>
<dbReference type="PROSITE" id="PS00671">
    <property type="entry name" value="D_2_HYDROXYACID_DH_3"/>
    <property type="match status" value="1"/>
</dbReference>
<comment type="caution">
    <text evidence="7">The sequence shown here is derived from an EMBL/GenBank/DDBJ whole genome shotgun (WGS) entry which is preliminary data.</text>
</comment>
<gene>
    <name evidence="7" type="ORF">B0F90DRAFT_1714207</name>
</gene>
<dbReference type="InterPro" id="IPR029752">
    <property type="entry name" value="D-isomer_DH_CS1"/>
</dbReference>
<dbReference type="GO" id="GO:0016618">
    <property type="term" value="F:hydroxypyruvate reductase [NAD(P)H] activity"/>
    <property type="evidence" value="ECO:0007669"/>
    <property type="project" value="TreeGrafter"/>
</dbReference>
<dbReference type="Gene3D" id="3.40.50.720">
    <property type="entry name" value="NAD(P)-binding Rossmann-like Domain"/>
    <property type="match status" value="2"/>
</dbReference>
<protein>
    <submittedName>
        <fullName evidence="7">D-isomer specific 2-hydroxyacid dehydrogenase</fullName>
    </submittedName>
</protein>
<name>A0AAD4QMY7_9AGAM</name>
<dbReference type="GO" id="GO:0005829">
    <property type="term" value="C:cytosol"/>
    <property type="evidence" value="ECO:0007669"/>
    <property type="project" value="TreeGrafter"/>
</dbReference>
<dbReference type="PROSITE" id="PS00670">
    <property type="entry name" value="D_2_HYDROXYACID_DH_2"/>
    <property type="match status" value="1"/>
</dbReference>
<keyword evidence="2 4" id="KW-0560">Oxidoreductase</keyword>
<dbReference type="GO" id="GO:0051287">
    <property type="term" value="F:NAD binding"/>
    <property type="evidence" value="ECO:0007669"/>
    <property type="project" value="InterPro"/>
</dbReference>
<dbReference type="EMBL" id="WTXG01000011">
    <property type="protein sequence ID" value="KAI0302364.1"/>
    <property type="molecule type" value="Genomic_DNA"/>
</dbReference>
<sequence>MSLPRILFCGDIVWAHEETKQLFHGLAEVVRMNSPDRADFFVNLKAGGRYEGTVAIYRDNSSAERVGVFDRALIEALPPDVRWIAHNGAGYDQIDVNACKEKGVIVSNTPIAVDDATATTALYLMISAFRHFSQGERGLRSGRWKSDISSLLTHDLTGKTLAILGLGGIGFRLAELARAFPMRIIYHSRRKVDGAPDWCEYFGQEQLDKFLGLADVLSVHVPLRSDTTGLVNEEMIRKLKKGAILVNTARGKVIDEAALIKALEDGHLGAVGLDVYPNEPAVNPRLLEFPNAVLLPHMGTETCDSQKKMEVRALANIRDYLVKGKGSDIVPELRELATKL</sequence>
<dbReference type="Pfam" id="PF02826">
    <property type="entry name" value="2-Hacid_dh_C"/>
    <property type="match status" value="1"/>
</dbReference>
<proteinExistence type="inferred from homology"/>
<dbReference type="InterPro" id="IPR006139">
    <property type="entry name" value="D-isomer_2_OHA_DH_cat_dom"/>
</dbReference>
<accession>A0AAD4QMY7</accession>
<evidence type="ECO:0000313" key="7">
    <source>
        <dbReference type="EMBL" id="KAI0302364.1"/>
    </source>
</evidence>
<dbReference type="InterPro" id="IPR036291">
    <property type="entry name" value="NAD(P)-bd_dom_sf"/>
</dbReference>
<evidence type="ECO:0000259" key="5">
    <source>
        <dbReference type="Pfam" id="PF00389"/>
    </source>
</evidence>
<dbReference type="InterPro" id="IPR006140">
    <property type="entry name" value="D-isomer_DH_NAD-bd"/>
</dbReference>
<dbReference type="Pfam" id="PF00389">
    <property type="entry name" value="2-Hacid_dh"/>
    <property type="match status" value="1"/>
</dbReference>
<dbReference type="CDD" id="cd12168">
    <property type="entry name" value="Mand_dh_like"/>
    <property type="match status" value="1"/>
</dbReference>
<evidence type="ECO:0000256" key="3">
    <source>
        <dbReference type="ARBA" id="ARBA00023027"/>
    </source>
</evidence>
<evidence type="ECO:0000256" key="1">
    <source>
        <dbReference type="ARBA" id="ARBA00005854"/>
    </source>
</evidence>
<dbReference type="FunFam" id="3.40.50.720:FF:000203">
    <property type="entry name" value="D-3-phosphoglycerate dehydrogenase (SerA)"/>
    <property type="match status" value="1"/>
</dbReference>
<dbReference type="AlphaFoldDB" id="A0AAD4QMY7"/>
<dbReference type="PANTHER" id="PTHR10996:SF257">
    <property type="entry name" value="GLYOXYLATE REDUCTASE 1"/>
    <property type="match status" value="1"/>
</dbReference>
<reference evidence="7" key="1">
    <citation type="journal article" date="2022" name="New Phytol.">
        <title>Evolutionary transition to the ectomycorrhizal habit in the genomes of a hyperdiverse lineage of mushroom-forming fungi.</title>
        <authorList>
            <person name="Looney B."/>
            <person name="Miyauchi S."/>
            <person name="Morin E."/>
            <person name="Drula E."/>
            <person name="Courty P.E."/>
            <person name="Kohler A."/>
            <person name="Kuo A."/>
            <person name="LaButti K."/>
            <person name="Pangilinan J."/>
            <person name="Lipzen A."/>
            <person name="Riley R."/>
            <person name="Andreopoulos W."/>
            <person name="He G."/>
            <person name="Johnson J."/>
            <person name="Nolan M."/>
            <person name="Tritt A."/>
            <person name="Barry K.W."/>
            <person name="Grigoriev I.V."/>
            <person name="Nagy L.G."/>
            <person name="Hibbett D."/>
            <person name="Henrissat B."/>
            <person name="Matheny P.B."/>
            <person name="Labbe J."/>
            <person name="Martin F.M."/>
        </authorList>
    </citation>
    <scope>NUCLEOTIDE SEQUENCE</scope>
    <source>
        <strain evidence="7">BPL690</strain>
    </source>
</reference>
<evidence type="ECO:0000256" key="4">
    <source>
        <dbReference type="RuleBase" id="RU003719"/>
    </source>
</evidence>
<dbReference type="GO" id="GO:0030267">
    <property type="term" value="F:glyoxylate reductase (NADPH) activity"/>
    <property type="evidence" value="ECO:0007669"/>
    <property type="project" value="TreeGrafter"/>
</dbReference>
<dbReference type="PROSITE" id="PS00065">
    <property type="entry name" value="D_2_HYDROXYACID_DH_1"/>
    <property type="match status" value="1"/>
</dbReference>
<keyword evidence="8" id="KW-1185">Reference proteome</keyword>
<evidence type="ECO:0000313" key="8">
    <source>
        <dbReference type="Proteomes" id="UP001203297"/>
    </source>
</evidence>
<comment type="similarity">
    <text evidence="1 4">Belongs to the D-isomer specific 2-hydroxyacid dehydrogenase family.</text>
</comment>
<evidence type="ECO:0000256" key="2">
    <source>
        <dbReference type="ARBA" id="ARBA00023002"/>
    </source>
</evidence>
<keyword evidence="3" id="KW-0520">NAD</keyword>
<dbReference type="InterPro" id="IPR029753">
    <property type="entry name" value="D-isomer_DH_CS"/>
</dbReference>
<feature type="domain" description="D-isomer specific 2-hydroxyacid dehydrogenase catalytic" evidence="5">
    <location>
        <begin position="68"/>
        <end position="325"/>
    </location>
</feature>
<organism evidence="7 8">
    <name type="scientific">Multifurca ochricompacta</name>
    <dbReference type="NCBI Taxonomy" id="376703"/>
    <lineage>
        <taxon>Eukaryota</taxon>
        <taxon>Fungi</taxon>
        <taxon>Dikarya</taxon>
        <taxon>Basidiomycota</taxon>
        <taxon>Agaricomycotina</taxon>
        <taxon>Agaricomycetes</taxon>
        <taxon>Russulales</taxon>
        <taxon>Russulaceae</taxon>
        <taxon>Multifurca</taxon>
    </lineage>
</organism>